<dbReference type="Gene3D" id="1.10.238.10">
    <property type="entry name" value="EF-hand"/>
    <property type="match status" value="1"/>
</dbReference>
<keyword evidence="4" id="KW-1185">Reference proteome</keyword>
<dbReference type="AlphaFoldDB" id="A0A401RHK3"/>
<dbReference type="Proteomes" id="UP000287033">
    <property type="component" value="Unassembled WGS sequence"/>
</dbReference>
<dbReference type="CDD" id="cd00213">
    <property type="entry name" value="S-100"/>
    <property type="match status" value="1"/>
</dbReference>
<dbReference type="STRING" id="137246.A0A401RHK3"/>
<gene>
    <name evidence="3" type="ORF">chiPu_0021558</name>
</gene>
<dbReference type="PROSITE" id="PS50222">
    <property type="entry name" value="EF_HAND_2"/>
    <property type="match status" value="1"/>
</dbReference>
<evidence type="ECO:0000259" key="2">
    <source>
        <dbReference type="PROSITE" id="PS50222"/>
    </source>
</evidence>
<dbReference type="PANTHER" id="PTHR11639:SF134">
    <property type="entry name" value="PROTEIN S100-A1-RELATED"/>
    <property type="match status" value="1"/>
</dbReference>
<dbReference type="EMBL" id="BEZZ01004170">
    <property type="protein sequence ID" value="GCC17614.1"/>
    <property type="molecule type" value="Genomic_DNA"/>
</dbReference>
<dbReference type="GO" id="GO:0048306">
    <property type="term" value="F:calcium-dependent protein binding"/>
    <property type="evidence" value="ECO:0007669"/>
    <property type="project" value="TreeGrafter"/>
</dbReference>
<protein>
    <recommendedName>
        <fullName evidence="2">EF-hand domain-containing protein</fullName>
    </recommendedName>
</protein>
<dbReference type="GO" id="GO:0005509">
    <property type="term" value="F:calcium ion binding"/>
    <property type="evidence" value="ECO:0007669"/>
    <property type="project" value="InterPro"/>
</dbReference>
<accession>A0A401RHK3</accession>
<dbReference type="PANTHER" id="PTHR11639">
    <property type="entry name" value="S100 CALCIUM-BINDING PROTEIN"/>
    <property type="match status" value="1"/>
</dbReference>
<dbReference type="GO" id="GO:0046914">
    <property type="term" value="F:transition metal ion binding"/>
    <property type="evidence" value="ECO:0007669"/>
    <property type="project" value="InterPro"/>
</dbReference>
<reference evidence="3 4" key="1">
    <citation type="journal article" date="2018" name="Nat. Ecol. Evol.">
        <title>Shark genomes provide insights into elasmobranch evolution and the origin of vertebrates.</title>
        <authorList>
            <person name="Hara Y"/>
            <person name="Yamaguchi K"/>
            <person name="Onimaru K"/>
            <person name="Kadota M"/>
            <person name="Koyanagi M"/>
            <person name="Keeley SD"/>
            <person name="Tatsumi K"/>
            <person name="Tanaka K"/>
            <person name="Motone F"/>
            <person name="Kageyama Y"/>
            <person name="Nozu R"/>
            <person name="Adachi N"/>
            <person name="Nishimura O"/>
            <person name="Nakagawa R"/>
            <person name="Tanegashima C"/>
            <person name="Kiyatake I"/>
            <person name="Matsumoto R"/>
            <person name="Murakumo K"/>
            <person name="Nishida K"/>
            <person name="Terakita A"/>
            <person name="Kuratani S"/>
            <person name="Sato K"/>
            <person name="Hyodo S Kuraku.S."/>
        </authorList>
    </citation>
    <scope>NUCLEOTIDE SEQUENCE [LARGE SCALE GENOMIC DNA]</scope>
</reference>
<dbReference type="SMART" id="SM01394">
    <property type="entry name" value="S_100"/>
    <property type="match status" value="1"/>
</dbReference>
<dbReference type="InterPro" id="IPR002048">
    <property type="entry name" value="EF_hand_dom"/>
</dbReference>
<evidence type="ECO:0000313" key="4">
    <source>
        <dbReference type="Proteomes" id="UP000287033"/>
    </source>
</evidence>
<dbReference type="Pfam" id="PF01023">
    <property type="entry name" value="S_100"/>
    <property type="match status" value="1"/>
</dbReference>
<dbReference type="OMA" id="CMTTICH"/>
<comment type="caution">
    <text evidence="3">The sequence shown here is derived from an EMBL/GenBank/DDBJ whole genome shotgun (WGS) entry which is preliminary data.</text>
</comment>
<organism evidence="3 4">
    <name type="scientific">Chiloscyllium punctatum</name>
    <name type="common">Brownbanded bambooshark</name>
    <name type="synonym">Hemiscyllium punctatum</name>
    <dbReference type="NCBI Taxonomy" id="137246"/>
    <lineage>
        <taxon>Eukaryota</taxon>
        <taxon>Metazoa</taxon>
        <taxon>Chordata</taxon>
        <taxon>Craniata</taxon>
        <taxon>Vertebrata</taxon>
        <taxon>Chondrichthyes</taxon>
        <taxon>Elasmobranchii</taxon>
        <taxon>Galeomorphii</taxon>
        <taxon>Galeoidea</taxon>
        <taxon>Orectolobiformes</taxon>
        <taxon>Hemiscylliidae</taxon>
        <taxon>Chiloscyllium</taxon>
    </lineage>
</organism>
<dbReference type="InterPro" id="IPR013787">
    <property type="entry name" value="S100_Ca-bd_sub"/>
</dbReference>
<sequence>MLTLITTFQKYAGTDNDGSTLSKPELKQLLESQLPNFIPKDEKCKQTFMDTLDRSGDEKVDFMEYVTALACMTTICHDVFTKCVQQSSK</sequence>
<dbReference type="OrthoDB" id="26525at2759"/>
<comment type="similarity">
    <text evidence="1">Belongs to the S-100 family.</text>
</comment>
<feature type="domain" description="EF-hand" evidence="2">
    <location>
        <begin position="39"/>
        <end position="75"/>
    </location>
</feature>
<dbReference type="SUPFAM" id="SSF47473">
    <property type="entry name" value="EF-hand"/>
    <property type="match status" value="1"/>
</dbReference>
<dbReference type="InterPro" id="IPR034325">
    <property type="entry name" value="S-100_dom"/>
</dbReference>
<proteinExistence type="inferred from homology"/>
<evidence type="ECO:0000256" key="1">
    <source>
        <dbReference type="ARBA" id="ARBA00007323"/>
    </source>
</evidence>
<dbReference type="InterPro" id="IPR011992">
    <property type="entry name" value="EF-hand-dom_pair"/>
</dbReference>
<name>A0A401RHK3_CHIPU</name>
<evidence type="ECO:0000313" key="3">
    <source>
        <dbReference type="EMBL" id="GCC17614.1"/>
    </source>
</evidence>